<evidence type="ECO:0000313" key="2">
    <source>
        <dbReference type="EMBL" id="RPA98184.1"/>
    </source>
</evidence>
<dbReference type="EMBL" id="ML120398">
    <property type="protein sequence ID" value="RPA98184.1"/>
    <property type="molecule type" value="Genomic_DNA"/>
</dbReference>
<feature type="region of interest" description="Disordered" evidence="1">
    <location>
        <begin position="82"/>
        <end position="101"/>
    </location>
</feature>
<dbReference type="AlphaFoldDB" id="A0A3N4JWU7"/>
<proteinExistence type="predicted"/>
<reference evidence="2 3" key="1">
    <citation type="journal article" date="2018" name="Nat. Ecol. Evol.">
        <title>Pezizomycetes genomes reveal the molecular basis of ectomycorrhizal truffle lifestyle.</title>
        <authorList>
            <person name="Murat C."/>
            <person name="Payen T."/>
            <person name="Noel B."/>
            <person name="Kuo A."/>
            <person name="Morin E."/>
            <person name="Chen J."/>
            <person name="Kohler A."/>
            <person name="Krizsan K."/>
            <person name="Balestrini R."/>
            <person name="Da Silva C."/>
            <person name="Montanini B."/>
            <person name="Hainaut M."/>
            <person name="Levati E."/>
            <person name="Barry K.W."/>
            <person name="Belfiori B."/>
            <person name="Cichocki N."/>
            <person name="Clum A."/>
            <person name="Dockter R.B."/>
            <person name="Fauchery L."/>
            <person name="Guy J."/>
            <person name="Iotti M."/>
            <person name="Le Tacon F."/>
            <person name="Lindquist E.A."/>
            <person name="Lipzen A."/>
            <person name="Malagnac F."/>
            <person name="Mello A."/>
            <person name="Molinier V."/>
            <person name="Miyauchi S."/>
            <person name="Poulain J."/>
            <person name="Riccioni C."/>
            <person name="Rubini A."/>
            <person name="Sitrit Y."/>
            <person name="Splivallo R."/>
            <person name="Traeger S."/>
            <person name="Wang M."/>
            <person name="Zifcakova L."/>
            <person name="Wipf D."/>
            <person name="Zambonelli A."/>
            <person name="Paolocci F."/>
            <person name="Nowrousian M."/>
            <person name="Ottonello S."/>
            <person name="Baldrian P."/>
            <person name="Spatafora J.W."/>
            <person name="Henrissat B."/>
            <person name="Nagy L.G."/>
            <person name="Aury J.M."/>
            <person name="Wincker P."/>
            <person name="Grigoriev I.V."/>
            <person name="Bonfante P."/>
            <person name="Martin F.M."/>
        </authorList>
    </citation>
    <scope>NUCLEOTIDE SEQUENCE [LARGE SCALE GENOMIC DNA]</scope>
    <source>
        <strain evidence="2 3">120613-1</strain>
    </source>
</reference>
<dbReference type="Proteomes" id="UP000276215">
    <property type="component" value="Unassembled WGS sequence"/>
</dbReference>
<keyword evidence="3" id="KW-1185">Reference proteome</keyword>
<sequence>MLNTGTGTRGELLYHTLYYCTESHCSLAYLPVVAGAGGFLGVISSDLRADTTTMETTVVPGHLQAQHPLKSIIITYDQLQSSTKNPMQPFPPHNTSQSNAAAPPFLPSTFSIADLFSHQRTPQDRKPAKTPVTFLVQSRASEI</sequence>
<evidence type="ECO:0000313" key="3">
    <source>
        <dbReference type="Proteomes" id="UP000276215"/>
    </source>
</evidence>
<evidence type="ECO:0000256" key="1">
    <source>
        <dbReference type="SAM" id="MobiDB-lite"/>
    </source>
</evidence>
<name>A0A3N4JWU7_9PEZI</name>
<organism evidence="2 3">
    <name type="scientific">Choiromyces venosus 120613-1</name>
    <dbReference type="NCBI Taxonomy" id="1336337"/>
    <lineage>
        <taxon>Eukaryota</taxon>
        <taxon>Fungi</taxon>
        <taxon>Dikarya</taxon>
        <taxon>Ascomycota</taxon>
        <taxon>Pezizomycotina</taxon>
        <taxon>Pezizomycetes</taxon>
        <taxon>Pezizales</taxon>
        <taxon>Tuberaceae</taxon>
        <taxon>Choiromyces</taxon>
    </lineage>
</organism>
<protein>
    <submittedName>
        <fullName evidence="2">Uncharacterized protein</fullName>
    </submittedName>
</protein>
<gene>
    <name evidence="2" type="ORF">L873DRAFT_1058592</name>
</gene>
<accession>A0A3N4JWU7</accession>